<reference evidence="3" key="1">
    <citation type="journal article" date="2013" name="J. Plant Res.">
        <title>Effect of fungi and light on seed germination of three Opuntia species from semiarid lands of central Mexico.</title>
        <authorList>
            <person name="Delgado-Sanchez P."/>
            <person name="Jimenez-Bremont J.F."/>
            <person name="Guerrero-Gonzalez Mde L."/>
            <person name="Flores J."/>
        </authorList>
    </citation>
    <scope>NUCLEOTIDE SEQUENCE</scope>
    <source>
        <tissue evidence="3">Cladode</tissue>
    </source>
</reference>
<evidence type="ECO:0000313" key="3">
    <source>
        <dbReference type="EMBL" id="MBA4615619.1"/>
    </source>
</evidence>
<reference evidence="3" key="2">
    <citation type="submission" date="2020-07" db="EMBL/GenBank/DDBJ databases">
        <authorList>
            <person name="Vera ALvarez R."/>
            <person name="Arias-Moreno D.M."/>
            <person name="Jimenez-Jacinto V."/>
            <person name="Jimenez-Bremont J.F."/>
            <person name="Swaminathan K."/>
            <person name="Moose S.P."/>
            <person name="Guerrero-Gonzalez M.L."/>
            <person name="Marino-Ramirez L."/>
            <person name="Landsman D."/>
            <person name="Rodriguez-Kessler M."/>
            <person name="Delgado-Sanchez P."/>
        </authorList>
    </citation>
    <scope>NUCLEOTIDE SEQUENCE</scope>
    <source>
        <tissue evidence="3">Cladode</tissue>
    </source>
</reference>
<dbReference type="SMART" id="SM00248">
    <property type="entry name" value="ANK"/>
    <property type="match status" value="3"/>
</dbReference>
<evidence type="ECO:0000256" key="1">
    <source>
        <dbReference type="ARBA" id="ARBA00022737"/>
    </source>
</evidence>
<accession>A0A7C8YDB1</accession>
<evidence type="ECO:0000256" key="2">
    <source>
        <dbReference type="ARBA" id="ARBA00023043"/>
    </source>
</evidence>
<dbReference type="Gene3D" id="1.25.40.20">
    <property type="entry name" value="Ankyrin repeat-containing domain"/>
    <property type="match status" value="1"/>
</dbReference>
<name>A0A7C8YDB1_OPUST</name>
<dbReference type="PANTHER" id="PTHR24186:SF50">
    <property type="entry name" value="ANKYRIN REPEAT-CONTAINING PROTEIN ITN1-LIKE ISOFORM X1"/>
    <property type="match status" value="1"/>
</dbReference>
<dbReference type="SUPFAM" id="SSF48403">
    <property type="entry name" value="Ankyrin repeat"/>
    <property type="match status" value="1"/>
</dbReference>
<dbReference type="Pfam" id="PF12796">
    <property type="entry name" value="Ank_2"/>
    <property type="match status" value="1"/>
</dbReference>
<dbReference type="AlphaFoldDB" id="A0A7C8YDB1"/>
<dbReference type="PANTHER" id="PTHR24186">
    <property type="entry name" value="PROTEIN PHOSPHATASE 1 REGULATORY SUBUNIT"/>
    <property type="match status" value="1"/>
</dbReference>
<dbReference type="EMBL" id="GISG01008060">
    <property type="protein sequence ID" value="MBA4615619.1"/>
    <property type="molecule type" value="Transcribed_RNA"/>
</dbReference>
<keyword evidence="1" id="KW-0677">Repeat</keyword>
<keyword evidence="2" id="KW-0040">ANK repeat</keyword>
<dbReference type="GO" id="GO:0005886">
    <property type="term" value="C:plasma membrane"/>
    <property type="evidence" value="ECO:0007669"/>
    <property type="project" value="TreeGrafter"/>
</dbReference>
<sequence>MEELPELINVLDYKGWRVLSYAAYKGYLDGVHFLLTNFPNSVKEYDHDGSLPIHKAVGGGHVSIVKAFLLHCPETLYDIDKKSQSILHFAVKHTKTDVLTYLTKETDEGRKISSLKDNEGKTFIDLANELKC</sequence>
<dbReference type="InterPro" id="IPR002110">
    <property type="entry name" value="Ankyrin_rpt"/>
</dbReference>
<organism evidence="3">
    <name type="scientific">Opuntia streptacantha</name>
    <name type="common">Prickly pear cactus</name>
    <name type="synonym">Opuntia cardona</name>
    <dbReference type="NCBI Taxonomy" id="393608"/>
    <lineage>
        <taxon>Eukaryota</taxon>
        <taxon>Viridiplantae</taxon>
        <taxon>Streptophyta</taxon>
        <taxon>Embryophyta</taxon>
        <taxon>Tracheophyta</taxon>
        <taxon>Spermatophyta</taxon>
        <taxon>Magnoliopsida</taxon>
        <taxon>eudicotyledons</taxon>
        <taxon>Gunneridae</taxon>
        <taxon>Pentapetalae</taxon>
        <taxon>Caryophyllales</taxon>
        <taxon>Cactineae</taxon>
        <taxon>Cactaceae</taxon>
        <taxon>Opuntioideae</taxon>
        <taxon>Opuntia</taxon>
    </lineage>
</organism>
<dbReference type="InterPro" id="IPR036770">
    <property type="entry name" value="Ankyrin_rpt-contain_sf"/>
</dbReference>
<proteinExistence type="predicted"/>
<protein>
    <submittedName>
        <fullName evidence="3">Uncharacterized protein</fullName>
    </submittedName>
</protein>